<proteinExistence type="inferred from homology"/>
<dbReference type="PRINTS" id="PR01806">
    <property type="entry name" value="VIRFACTRMVIN"/>
</dbReference>
<dbReference type="CDD" id="cd13123">
    <property type="entry name" value="MATE_MurJ_like"/>
    <property type="match status" value="1"/>
</dbReference>
<feature type="transmembrane region" description="Helical" evidence="8">
    <location>
        <begin position="12"/>
        <end position="33"/>
    </location>
</feature>
<dbReference type="GO" id="GO:0034204">
    <property type="term" value="P:lipid translocation"/>
    <property type="evidence" value="ECO:0007669"/>
    <property type="project" value="TreeGrafter"/>
</dbReference>
<keyword evidence="3 8" id="KW-0812">Transmembrane</keyword>
<dbReference type="HAMAP" id="MF_02078">
    <property type="entry name" value="MurJ_MviN"/>
    <property type="match status" value="1"/>
</dbReference>
<dbReference type="GO" id="GO:0015648">
    <property type="term" value="F:lipid-linked peptidoglycan transporter activity"/>
    <property type="evidence" value="ECO:0007669"/>
    <property type="project" value="UniProtKB-UniRule"/>
</dbReference>
<feature type="transmembrane region" description="Helical" evidence="8">
    <location>
        <begin position="102"/>
        <end position="128"/>
    </location>
</feature>
<feature type="transmembrane region" description="Helical" evidence="8">
    <location>
        <begin position="177"/>
        <end position="199"/>
    </location>
</feature>
<dbReference type="NCBIfam" id="TIGR01695">
    <property type="entry name" value="murJ_mviN"/>
    <property type="match status" value="1"/>
</dbReference>
<feature type="transmembrane region" description="Helical" evidence="8">
    <location>
        <begin position="494"/>
        <end position="516"/>
    </location>
</feature>
<dbReference type="PIRSF" id="PIRSF002869">
    <property type="entry name" value="MviN"/>
    <property type="match status" value="1"/>
</dbReference>
<comment type="caution">
    <text evidence="10">The sequence shown here is derived from an EMBL/GenBank/DDBJ whole genome shotgun (WGS) entry which is preliminary data.</text>
</comment>
<accession>A0A1F5SIH5</accession>
<comment type="subcellular location">
    <subcellularLocation>
        <location evidence="1 8">Cell membrane</location>
        <topology evidence="1 8">Multi-pass membrane protein</topology>
    </subcellularLocation>
</comment>
<feature type="transmembrane region" description="Helical" evidence="8">
    <location>
        <begin position="424"/>
        <end position="445"/>
    </location>
</feature>
<comment type="function">
    <text evidence="8 9">Involved in peptidoglycan biosynthesis. Transports lipid-linked peptidoglycan precursors from the inner to the outer leaflet of the cytoplasmic membrane.</text>
</comment>
<keyword evidence="8 9" id="KW-0961">Cell wall biogenesis/degradation</keyword>
<feature type="transmembrane region" description="Helical" evidence="8">
    <location>
        <begin position="399"/>
        <end position="418"/>
    </location>
</feature>
<feature type="transmembrane region" description="Helical" evidence="8">
    <location>
        <begin position="326"/>
        <end position="344"/>
    </location>
</feature>
<protein>
    <recommendedName>
        <fullName evidence="8">Probable lipid II flippase MurJ</fullName>
    </recommendedName>
</protein>
<dbReference type="AlphaFoldDB" id="A0A1F5SIH5"/>
<keyword evidence="8 9" id="KW-0813">Transport</keyword>
<sequence length="548" mass="60500">MIQKFFNSKINSITSAAIIVAAASVASRFLGIFRDRILASEFGAGNVLDMYYAAFRVPDLIFNLLVLGALSAGFIPIFTELCQRRISFHFFCFGKKKCQDEAWYVANAVLNVLGISLVILSAVLAIFAPLLMHLITPGFDDAKLATTVVLTRIMFISPFLLALSSVIGGILQSFKRFFVYSLAPIMYNIGIIIGALYFVPVWGVYGLAYGVVLGAFLHLIVQIPTAVSLGYRWQPVLSVTHPRVREIIKMMVPRTLSLAITQINLVVTTIIASTLAAGSLTVFNLANNLQSFPVGIFGISFAIAAFPTLAGYAASRELLIKNFSRVLRQIIFFILPATVLLLTLRAQIIRVILGAGVFSWEDTILTINTLTYFSLSLFAQATLPLLVRMFYVQKDSKTPFVIGLVSAFVNIALSWYFARRFGVAGLALAFSVANIVNFALLWLMLKIDLGELDEWHILFATLKISFASLGAGIAVQAMKFVIVPYIDMTRFWGVLTQGLTAGMTGIVVFVLFAWLTRSEELENLWRSIAARTKREKIETEDRGEARGI</sequence>
<dbReference type="STRING" id="1797995.A2242_00985"/>
<evidence type="ECO:0000256" key="4">
    <source>
        <dbReference type="ARBA" id="ARBA00022960"/>
    </source>
</evidence>
<evidence type="ECO:0000256" key="8">
    <source>
        <dbReference type="HAMAP-Rule" id="MF_02078"/>
    </source>
</evidence>
<evidence type="ECO:0000256" key="7">
    <source>
        <dbReference type="ARBA" id="ARBA00023136"/>
    </source>
</evidence>
<keyword evidence="2 8" id="KW-1003">Cell membrane</keyword>
<dbReference type="GO" id="GO:0005886">
    <property type="term" value="C:plasma membrane"/>
    <property type="evidence" value="ECO:0007669"/>
    <property type="project" value="UniProtKB-SubCell"/>
</dbReference>
<feature type="transmembrane region" description="Helical" evidence="8">
    <location>
        <begin position="457"/>
        <end position="482"/>
    </location>
</feature>
<dbReference type="InterPro" id="IPR051050">
    <property type="entry name" value="Lipid_II_flippase_MurJ/MviN"/>
</dbReference>
<dbReference type="Pfam" id="PF03023">
    <property type="entry name" value="MurJ"/>
    <property type="match status" value="1"/>
</dbReference>
<dbReference type="GO" id="GO:0008360">
    <property type="term" value="P:regulation of cell shape"/>
    <property type="evidence" value="ECO:0007669"/>
    <property type="project" value="UniProtKB-UniRule"/>
</dbReference>
<dbReference type="UniPathway" id="UPA00219"/>
<feature type="transmembrane region" description="Helical" evidence="8">
    <location>
        <begin position="148"/>
        <end position="170"/>
    </location>
</feature>
<feature type="transmembrane region" description="Helical" evidence="8">
    <location>
        <begin position="252"/>
        <end position="272"/>
    </location>
</feature>
<comment type="pathway">
    <text evidence="8">Cell wall biogenesis; peptidoglycan biosynthesis.</text>
</comment>
<comment type="similarity">
    <text evidence="8 9">Belongs to the MurJ/MviN family.</text>
</comment>
<keyword evidence="6 8" id="KW-1133">Transmembrane helix</keyword>
<dbReference type="GO" id="GO:0071555">
    <property type="term" value="P:cell wall organization"/>
    <property type="evidence" value="ECO:0007669"/>
    <property type="project" value="UniProtKB-UniRule"/>
</dbReference>
<feature type="transmembrane region" description="Helical" evidence="8">
    <location>
        <begin position="364"/>
        <end position="387"/>
    </location>
</feature>
<keyword evidence="7 8" id="KW-0472">Membrane</keyword>
<dbReference type="PANTHER" id="PTHR47019:SF1">
    <property type="entry name" value="LIPID II FLIPPASE MURJ"/>
    <property type="match status" value="1"/>
</dbReference>
<evidence type="ECO:0000256" key="2">
    <source>
        <dbReference type="ARBA" id="ARBA00022475"/>
    </source>
</evidence>
<feature type="transmembrane region" description="Helical" evidence="8">
    <location>
        <begin position="60"/>
        <end position="81"/>
    </location>
</feature>
<name>A0A1F5SIH5_9BACT</name>
<reference evidence="10 11" key="1">
    <citation type="journal article" date="2016" name="Nat. Commun.">
        <title>Thousands of microbial genomes shed light on interconnected biogeochemical processes in an aquifer system.</title>
        <authorList>
            <person name="Anantharaman K."/>
            <person name="Brown C.T."/>
            <person name="Hug L.A."/>
            <person name="Sharon I."/>
            <person name="Castelle C.J."/>
            <person name="Probst A.J."/>
            <person name="Thomas B.C."/>
            <person name="Singh A."/>
            <person name="Wilkins M.J."/>
            <person name="Karaoz U."/>
            <person name="Brodie E.L."/>
            <person name="Williams K.H."/>
            <person name="Hubbard S.S."/>
            <person name="Banfield J.F."/>
        </authorList>
    </citation>
    <scope>NUCLEOTIDE SEQUENCE [LARGE SCALE GENOMIC DNA]</scope>
</reference>
<keyword evidence="5 8" id="KW-0573">Peptidoglycan synthesis</keyword>
<evidence type="ECO:0000256" key="5">
    <source>
        <dbReference type="ARBA" id="ARBA00022984"/>
    </source>
</evidence>
<dbReference type="EMBL" id="MFGC01000050">
    <property type="protein sequence ID" value="OGF26452.1"/>
    <property type="molecule type" value="Genomic_DNA"/>
</dbReference>
<organism evidence="10 11">
    <name type="scientific">Candidatus Falkowbacteria bacterium RIFOXYA2_FULL_47_9</name>
    <dbReference type="NCBI Taxonomy" id="1797995"/>
    <lineage>
        <taxon>Bacteria</taxon>
        <taxon>Candidatus Falkowiibacteriota</taxon>
    </lineage>
</organism>
<gene>
    <name evidence="8" type="primary">murJ</name>
    <name evidence="10" type="ORF">A2242_00985</name>
</gene>
<evidence type="ECO:0000313" key="11">
    <source>
        <dbReference type="Proteomes" id="UP000178925"/>
    </source>
</evidence>
<evidence type="ECO:0000256" key="3">
    <source>
        <dbReference type="ARBA" id="ARBA00022692"/>
    </source>
</evidence>
<feature type="transmembrane region" description="Helical" evidence="8">
    <location>
        <begin position="292"/>
        <end position="314"/>
    </location>
</feature>
<dbReference type="GO" id="GO:0009252">
    <property type="term" value="P:peptidoglycan biosynthetic process"/>
    <property type="evidence" value="ECO:0007669"/>
    <property type="project" value="UniProtKB-UniRule"/>
</dbReference>
<evidence type="ECO:0000256" key="1">
    <source>
        <dbReference type="ARBA" id="ARBA00004651"/>
    </source>
</evidence>
<evidence type="ECO:0000256" key="6">
    <source>
        <dbReference type="ARBA" id="ARBA00022989"/>
    </source>
</evidence>
<evidence type="ECO:0000313" key="10">
    <source>
        <dbReference type="EMBL" id="OGF26452.1"/>
    </source>
</evidence>
<dbReference type="PANTHER" id="PTHR47019">
    <property type="entry name" value="LIPID II FLIPPASE MURJ"/>
    <property type="match status" value="1"/>
</dbReference>
<keyword evidence="4 8" id="KW-0133">Cell shape</keyword>
<evidence type="ECO:0000256" key="9">
    <source>
        <dbReference type="PIRNR" id="PIRNR002869"/>
    </source>
</evidence>
<dbReference type="Proteomes" id="UP000178925">
    <property type="component" value="Unassembled WGS sequence"/>
</dbReference>
<feature type="transmembrane region" description="Helical" evidence="8">
    <location>
        <begin position="205"/>
        <end position="231"/>
    </location>
</feature>
<dbReference type="InterPro" id="IPR004268">
    <property type="entry name" value="MurJ"/>
</dbReference>